<accession>A0A067CGR5</accession>
<reference evidence="2 3" key="1">
    <citation type="journal article" date="2013" name="PLoS Genet.">
        <title>Distinctive expansion of potential virulence genes in the genome of the oomycete fish pathogen Saprolegnia parasitica.</title>
        <authorList>
            <person name="Jiang R.H."/>
            <person name="de Bruijn I."/>
            <person name="Haas B.J."/>
            <person name="Belmonte R."/>
            <person name="Lobach L."/>
            <person name="Christie J."/>
            <person name="van den Ackerveken G."/>
            <person name="Bottin A."/>
            <person name="Bulone V."/>
            <person name="Diaz-Moreno S.M."/>
            <person name="Dumas B."/>
            <person name="Fan L."/>
            <person name="Gaulin E."/>
            <person name="Govers F."/>
            <person name="Grenville-Briggs L.J."/>
            <person name="Horner N.R."/>
            <person name="Levin J.Z."/>
            <person name="Mammella M."/>
            <person name="Meijer H.J."/>
            <person name="Morris P."/>
            <person name="Nusbaum C."/>
            <person name="Oome S."/>
            <person name="Phillips A.J."/>
            <person name="van Rooyen D."/>
            <person name="Rzeszutek E."/>
            <person name="Saraiva M."/>
            <person name="Secombes C.J."/>
            <person name="Seidl M.F."/>
            <person name="Snel B."/>
            <person name="Stassen J.H."/>
            <person name="Sykes S."/>
            <person name="Tripathy S."/>
            <person name="van den Berg H."/>
            <person name="Vega-Arreguin J.C."/>
            <person name="Wawra S."/>
            <person name="Young S.K."/>
            <person name="Zeng Q."/>
            <person name="Dieguez-Uribeondo J."/>
            <person name="Russ C."/>
            <person name="Tyler B.M."/>
            <person name="van West P."/>
        </authorList>
    </citation>
    <scope>NUCLEOTIDE SEQUENCE [LARGE SCALE GENOMIC DNA]</scope>
    <source>
        <strain evidence="2 3">CBS 223.65</strain>
    </source>
</reference>
<dbReference type="OrthoDB" id="10518342at2759"/>
<dbReference type="OMA" id="DTSYCCY"/>
<organism evidence="2 3">
    <name type="scientific">Saprolegnia parasitica (strain CBS 223.65)</name>
    <dbReference type="NCBI Taxonomy" id="695850"/>
    <lineage>
        <taxon>Eukaryota</taxon>
        <taxon>Sar</taxon>
        <taxon>Stramenopiles</taxon>
        <taxon>Oomycota</taxon>
        <taxon>Saprolegniomycetes</taxon>
        <taxon>Saprolegniales</taxon>
        <taxon>Saprolegniaceae</taxon>
        <taxon>Saprolegnia</taxon>
    </lineage>
</organism>
<dbReference type="KEGG" id="spar:SPRG_05144"/>
<keyword evidence="1" id="KW-0732">Signal</keyword>
<dbReference type="GeneID" id="24127549"/>
<protein>
    <submittedName>
        <fullName evidence="2">Uncharacterized protein</fullName>
    </submittedName>
</protein>
<dbReference type="Proteomes" id="UP000030745">
    <property type="component" value="Unassembled WGS sequence"/>
</dbReference>
<evidence type="ECO:0000313" key="2">
    <source>
        <dbReference type="EMBL" id="KDO29954.1"/>
    </source>
</evidence>
<dbReference type="VEuPathDB" id="FungiDB:SPRG_05144"/>
<sequence>MVWSLLLAALGAAASARRLQFTSPTTSPAAAVTEFNYCVYALINDFGDTSYCCYMRLGAPIDNPTCFDGWTAHYPGGSVIQINGFEHADTTAEFYAYAKYNDGQAPDADTV</sequence>
<dbReference type="AlphaFoldDB" id="A0A067CGR5"/>
<evidence type="ECO:0000256" key="1">
    <source>
        <dbReference type="SAM" id="SignalP"/>
    </source>
</evidence>
<dbReference type="RefSeq" id="XP_012199138.1">
    <property type="nucleotide sequence ID" value="XM_012343748.1"/>
</dbReference>
<proteinExistence type="predicted"/>
<feature type="signal peptide" evidence="1">
    <location>
        <begin position="1"/>
        <end position="16"/>
    </location>
</feature>
<evidence type="ECO:0000313" key="3">
    <source>
        <dbReference type="Proteomes" id="UP000030745"/>
    </source>
</evidence>
<dbReference type="EMBL" id="KK583203">
    <property type="protein sequence ID" value="KDO29954.1"/>
    <property type="molecule type" value="Genomic_DNA"/>
</dbReference>
<name>A0A067CGR5_SAPPC</name>
<gene>
    <name evidence="2" type="ORF">SPRG_05144</name>
</gene>
<keyword evidence="3" id="KW-1185">Reference proteome</keyword>
<feature type="chain" id="PRO_5001634508" evidence="1">
    <location>
        <begin position="17"/>
        <end position="111"/>
    </location>
</feature>